<dbReference type="Gene3D" id="1.20.120.1080">
    <property type="match status" value="1"/>
</dbReference>
<dbReference type="GO" id="GO:0002151">
    <property type="term" value="F:G-quadruplex RNA binding"/>
    <property type="evidence" value="ECO:0007669"/>
    <property type="project" value="TreeGrafter"/>
</dbReference>
<protein>
    <recommendedName>
        <fullName evidence="1">RNA helicase</fullName>
        <ecNumber evidence="1">3.6.4.13</ecNumber>
    </recommendedName>
</protein>
<dbReference type="CDD" id="cd18791">
    <property type="entry name" value="SF2_C_RHA"/>
    <property type="match status" value="1"/>
</dbReference>
<dbReference type="InterPro" id="IPR002464">
    <property type="entry name" value="DNA/RNA_helicase_DEAH_CS"/>
</dbReference>
<dbReference type="PANTHER" id="PTHR18934:SF237">
    <property type="entry name" value="ATP-DEPENDENT DNA_RNA HELICASE DHX36"/>
    <property type="match status" value="1"/>
</dbReference>
<sequence>MLGCGKTTQVAQFILDQEILAGRGSTCRIVCTQPRRISAISVAERVADERSEKCGRGFSTGYQIRLEKKLPRSRGSILFCTTGILLEWMKSDQTISCVSHLVLDEIHERDVLSDFVITILKGVLPKRPDLKVILMSATLNAEHFSQYYDNCPFINIPGFTFPVQEYYLEDVLELTKFRIAEGTASREPQGWQKHLKRNKEKVSKIQQFKDWIAPHVRQLQHEGKYSPDVLKSLSLPESEELNVELVAALTLRICISQGVGAILIFLPGWSEISNLHRLLTESGKFPSCVRKIIIATSIAETSITIDDVVYVIDCGKIKMKNFDVKNNIATLEAEWVTLANARQRKGRAGRVQPGICYHLYSKAREMMLREYPLPEMLRSRLEEVILQIKMLCLGKVRPFLEKVMNPPDPRAVDLSLRLLQTLNAIDSDENLTPLGFHLARLPLDPQTGKMILLGAMFSCVDPIFSVAASLGFKDAFVIPLGKEKEVDQKKQSLARGCKSDHLVLVEAMKRWESLESQGRDRGRQFCWDYFLSSHTLGLLRAVGHNANRLKVETPEDGRVCIHPKSVNEKERYFESPFLVYHLKLRSTAVFLHDTTVARPLPLLFFGEGPVRWYKDERGFGVISINSTVKFNCRADTADLVKKLRSRLDDLLEDKIAHPGITDWSSNSEEGKLLRAIVELITSEDEKVKPVGRHYGDDDSDSE</sequence>
<dbReference type="InterPro" id="IPR011709">
    <property type="entry name" value="DEAD-box_helicase_OB_fold"/>
</dbReference>
<dbReference type="GO" id="GO:0051880">
    <property type="term" value="F:G-quadruplex DNA binding"/>
    <property type="evidence" value="ECO:0007669"/>
    <property type="project" value="TreeGrafter"/>
</dbReference>
<dbReference type="InterPro" id="IPR027417">
    <property type="entry name" value="P-loop_NTPase"/>
</dbReference>
<proteinExistence type="predicted"/>
<dbReference type="GO" id="GO:0016787">
    <property type="term" value="F:hydrolase activity"/>
    <property type="evidence" value="ECO:0007669"/>
    <property type="project" value="UniProtKB-KW"/>
</dbReference>
<evidence type="ECO:0000259" key="7">
    <source>
        <dbReference type="PROSITE" id="PS51192"/>
    </source>
</evidence>
<dbReference type="SMART" id="SM00490">
    <property type="entry name" value="HELICc"/>
    <property type="match status" value="1"/>
</dbReference>
<keyword evidence="10" id="KW-1185">Reference proteome</keyword>
<evidence type="ECO:0000259" key="8">
    <source>
        <dbReference type="PROSITE" id="PS51194"/>
    </source>
</evidence>
<accession>A0A8K0KE42</accession>
<keyword evidence="5" id="KW-0067">ATP-binding</keyword>
<dbReference type="PROSITE" id="PS51192">
    <property type="entry name" value="HELICASE_ATP_BIND_1"/>
    <property type="match status" value="1"/>
</dbReference>
<dbReference type="FunFam" id="1.20.120.1080:FF:000002">
    <property type="entry name" value="Putative ATP-dependent RNA helicase DHX36"/>
    <property type="match status" value="1"/>
</dbReference>
<dbReference type="Pfam" id="PF07717">
    <property type="entry name" value="OB_NTP_bind"/>
    <property type="match status" value="1"/>
</dbReference>
<dbReference type="Gene3D" id="3.40.50.300">
    <property type="entry name" value="P-loop containing nucleotide triphosphate hydrolases"/>
    <property type="match status" value="2"/>
</dbReference>
<feature type="domain" description="Helicase ATP-binding" evidence="7">
    <location>
        <begin position="1"/>
        <end position="157"/>
    </location>
</feature>
<evidence type="ECO:0000256" key="2">
    <source>
        <dbReference type="ARBA" id="ARBA00022741"/>
    </source>
</evidence>
<organism evidence="9 10">
    <name type="scientific">Ladona fulva</name>
    <name type="common">Scarce chaser dragonfly</name>
    <name type="synonym">Libellula fulva</name>
    <dbReference type="NCBI Taxonomy" id="123851"/>
    <lineage>
        <taxon>Eukaryota</taxon>
        <taxon>Metazoa</taxon>
        <taxon>Ecdysozoa</taxon>
        <taxon>Arthropoda</taxon>
        <taxon>Hexapoda</taxon>
        <taxon>Insecta</taxon>
        <taxon>Pterygota</taxon>
        <taxon>Palaeoptera</taxon>
        <taxon>Odonata</taxon>
        <taxon>Epiprocta</taxon>
        <taxon>Anisoptera</taxon>
        <taxon>Libelluloidea</taxon>
        <taxon>Libellulidae</taxon>
        <taxon>Ladona</taxon>
    </lineage>
</organism>
<evidence type="ECO:0000313" key="9">
    <source>
        <dbReference type="EMBL" id="KAG8233215.1"/>
    </source>
</evidence>
<dbReference type="Pfam" id="PF04408">
    <property type="entry name" value="WHD_HA2"/>
    <property type="match status" value="1"/>
</dbReference>
<evidence type="ECO:0000256" key="3">
    <source>
        <dbReference type="ARBA" id="ARBA00022801"/>
    </source>
</evidence>
<gene>
    <name evidence="9" type="ORF">J437_LFUL013269</name>
</gene>
<keyword evidence="4" id="KW-0347">Helicase</keyword>
<feature type="domain" description="Helicase C-terminal" evidence="8">
    <location>
        <begin position="218"/>
        <end position="392"/>
    </location>
</feature>
<keyword evidence="3" id="KW-0378">Hydrolase</keyword>
<evidence type="ECO:0000256" key="1">
    <source>
        <dbReference type="ARBA" id="ARBA00012552"/>
    </source>
</evidence>
<reference evidence="9" key="2">
    <citation type="submission" date="2017-10" db="EMBL/GenBank/DDBJ databases">
        <title>Ladona fulva Genome sequencing and assembly.</title>
        <authorList>
            <person name="Murali S."/>
            <person name="Richards S."/>
            <person name="Bandaranaike D."/>
            <person name="Bellair M."/>
            <person name="Blankenburg K."/>
            <person name="Chao H."/>
            <person name="Dinh H."/>
            <person name="Doddapaneni H."/>
            <person name="Dugan-Rocha S."/>
            <person name="Elkadiri S."/>
            <person name="Gnanaolivu R."/>
            <person name="Hernandez B."/>
            <person name="Skinner E."/>
            <person name="Javaid M."/>
            <person name="Lee S."/>
            <person name="Li M."/>
            <person name="Ming W."/>
            <person name="Munidasa M."/>
            <person name="Muniz J."/>
            <person name="Nguyen L."/>
            <person name="Hughes D."/>
            <person name="Osuji N."/>
            <person name="Pu L.-L."/>
            <person name="Puazo M."/>
            <person name="Qu C."/>
            <person name="Quiroz J."/>
            <person name="Raj R."/>
            <person name="Weissenberger G."/>
            <person name="Xin Y."/>
            <person name="Zou X."/>
            <person name="Han Y."/>
            <person name="Worley K."/>
            <person name="Muzny D."/>
            <person name="Gibbs R."/>
        </authorList>
    </citation>
    <scope>NUCLEOTIDE SEQUENCE</scope>
    <source>
        <strain evidence="9">Sampled in the wild</strain>
    </source>
</reference>
<comment type="caution">
    <text evidence="9">The sequence shown here is derived from an EMBL/GenBank/DDBJ whole genome shotgun (WGS) entry which is preliminary data.</text>
</comment>
<dbReference type="SMART" id="SM00847">
    <property type="entry name" value="HA2"/>
    <property type="match status" value="1"/>
</dbReference>
<dbReference type="GO" id="GO:0003678">
    <property type="term" value="F:DNA helicase activity"/>
    <property type="evidence" value="ECO:0007669"/>
    <property type="project" value="TreeGrafter"/>
</dbReference>
<dbReference type="SUPFAM" id="SSF52540">
    <property type="entry name" value="P-loop containing nucleoside triphosphate hydrolases"/>
    <property type="match status" value="1"/>
</dbReference>
<keyword evidence="2" id="KW-0547">Nucleotide-binding</keyword>
<dbReference type="EMBL" id="KZ308695">
    <property type="protein sequence ID" value="KAG8233215.1"/>
    <property type="molecule type" value="Genomic_DNA"/>
</dbReference>
<evidence type="ECO:0000313" key="10">
    <source>
        <dbReference type="Proteomes" id="UP000792457"/>
    </source>
</evidence>
<dbReference type="GO" id="GO:0005737">
    <property type="term" value="C:cytoplasm"/>
    <property type="evidence" value="ECO:0007669"/>
    <property type="project" value="TreeGrafter"/>
</dbReference>
<dbReference type="InterPro" id="IPR011545">
    <property type="entry name" value="DEAD/DEAH_box_helicase_dom"/>
</dbReference>
<dbReference type="Proteomes" id="UP000792457">
    <property type="component" value="Unassembled WGS sequence"/>
</dbReference>
<dbReference type="OrthoDB" id="5600252at2759"/>
<dbReference type="InterPro" id="IPR007502">
    <property type="entry name" value="Helicase-assoc_dom"/>
</dbReference>
<dbReference type="PROSITE" id="PS00690">
    <property type="entry name" value="DEAH_ATP_HELICASE"/>
    <property type="match status" value="1"/>
</dbReference>
<keyword evidence="6" id="KW-0694">RNA-binding</keyword>
<dbReference type="PANTHER" id="PTHR18934">
    <property type="entry name" value="ATP-DEPENDENT RNA HELICASE"/>
    <property type="match status" value="1"/>
</dbReference>
<dbReference type="Pfam" id="PF00270">
    <property type="entry name" value="DEAD"/>
    <property type="match status" value="1"/>
</dbReference>
<dbReference type="GO" id="GO:0003724">
    <property type="term" value="F:RNA helicase activity"/>
    <property type="evidence" value="ECO:0007669"/>
    <property type="project" value="UniProtKB-EC"/>
</dbReference>
<dbReference type="InterPro" id="IPR014001">
    <property type="entry name" value="Helicase_ATP-bd"/>
</dbReference>
<dbReference type="SMART" id="SM00487">
    <property type="entry name" value="DEXDc"/>
    <property type="match status" value="1"/>
</dbReference>
<evidence type="ECO:0000256" key="6">
    <source>
        <dbReference type="ARBA" id="ARBA00022884"/>
    </source>
</evidence>
<evidence type="ECO:0000256" key="4">
    <source>
        <dbReference type="ARBA" id="ARBA00022806"/>
    </source>
</evidence>
<dbReference type="InterPro" id="IPR048333">
    <property type="entry name" value="HA2_WH"/>
</dbReference>
<evidence type="ECO:0000256" key="5">
    <source>
        <dbReference type="ARBA" id="ARBA00022840"/>
    </source>
</evidence>
<dbReference type="InterPro" id="IPR001650">
    <property type="entry name" value="Helicase_C-like"/>
</dbReference>
<reference evidence="9" key="1">
    <citation type="submission" date="2013-04" db="EMBL/GenBank/DDBJ databases">
        <authorList>
            <person name="Qu J."/>
            <person name="Murali S.C."/>
            <person name="Bandaranaike D."/>
            <person name="Bellair M."/>
            <person name="Blankenburg K."/>
            <person name="Chao H."/>
            <person name="Dinh H."/>
            <person name="Doddapaneni H."/>
            <person name="Downs B."/>
            <person name="Dugan-Rocha S."/>
            <person name="Elkadiri S."/>
            <person name="Gnanaolivu R.D."/>
            <person name="Hernandez B."/>
            <person name="Javaid M."/>
            <person name="Jayaseelan J.C."/>
            <person name="Lee S."/>
            <person name="Li M."/>
            <person name="Ming W."/>
            <person name="Munidasa M."/>
            <person name="Muniz J."/>
            <person name="Nguyen L."/>
            <person name="Ongeri F."/>
            <person name="Osuji N."/>
            <person name="Pu L.-L."/>
            <person name="Puazo M."/>
            <person name="Qu C."/>
            <person name="Quiroz J."/>
            <person name="Raj R."/>
            <person name="Weissenberger G."/>
            <person name="Xin Y."/>
            <person name="Zou X."/>
            <person name="Han Y."/>
            <person name="Richards S."/>
            <person name="Worley K."/>
            <person name="Muzny D."/>
            <person name="Gibbs R."/>
        </authorList>
    </citation>
    <scope>NUCLEOTIDE SEQUENCE</scope>
    <source>
        <strain evidence="9">Sampled in the wild</strain>
    </source>
</reference>
<dbReference type="Pfam" id="PF21010">
    <property type="entry name" value="HA2_C"/>
    <property type="match status" value="1"/>
</dbReference>
<dbReference type="Pfam" id="PF00271">
    <property type="entry name" value="Helicase_C"/>
    <property type="match status" value="1"/>
</dbReference>
<dbReference type="GO" id="GO:0005524">
    <property type="term" value="F:ATP binding"/>
    <property type="evidence" value="ECO:0007669"/>
    <property type="project" value="UniProtKB-KW"/>
</dbReference>
<dbReference type="GO" id="GO:0005634">
    <property type="term" value="C:nucleus"/>
    <property type="evidence" value="ECO:0007669"/>
    <property type="project" value="TreeGrafter"/>
</dbReference>
<dbReference type="Pfam" id="PF26026">
    <property type="entry name" value="RNA_hel_CTD"/>
    <property type="match status" value="1"/>
</dbReference>
<dbReference type="AlphaFoldDB" id="A0A8K0KE42"/>
<dbReference type="PROSITE" id="PS51194">
    <property type="entry name" value="HELICASE_CTER"/>
    <property type="match status" value="1"/>
</dbReference>
<dbReference type="EC" id="3.6.4.13" evidence="1"/>
<dbReference type="InterPro" id="IPR059023">
    <property type="entry name" value="RNA_hel_CTD"/>
</dbReference>
<name>A0A8K0KE42_LADFU</name>